<dbReference type="EMBL" id="OV651817">
    <property type="protein sequence ID" value="CAH1110893.1"/>
    <property type="molecule type" value="Genomic_DNA"/>
</dbReference>
<evidence type="ECO:0000256" key="4">
    <source>
        <dbReference type="ARBA" id="ARBA00023136"/>
    </source>
</evidence>
<evidence type="ECO:0000313" key="7">
    <source>
        <dbReference type="Proteomes" id="UP001153636"/>
    </source>
</evidence>
<feature type="transmembrane region" description="Helical" evidence="5">
    <location>
        <begin position="214"/>
        <end position="231"/>
    </location>
</feature>
<feature type="transmembrane region" description="Helical" evidence="5">
    <location>
        <begin position="84"/>
        <end position="108"/>
    </location>
</feature>
<evidence type="ECO:0000256" key="2">
    <source>
        <dbReference type="ARBA" id="ARBA00022692"/>
    </source>
</evidence>
<dbReference type="InterPro" id="IPR011701">
    <property type="entry name" value="MFS"/>
</dbReference>
<dbReference type="PANTHER" id="PTHR23507">
    <property type="entry name" value="ZGC:174356"/>
    <property type="match status" value="1"/>
</dbReference>
<feature type="transmembrane region" description="Helical" evidence="5">
    <location>
        <begin position="251"/>
        <end position="273"/>
    </location>
</feature>
<evidence type="ECO:0008006" key="8">
    <source>
        <dbReference type="Google" id="ProtNLM"/>
    </source>
</evidence>
<dbReference type="InterPro" id="IPR036259">
    <property type="entry name" value="MFS_trans_sf"/>
</dbReference>
<feature type="transmembrane region" description="Helical" evidence="5">
    <location>
        <begin position="153"/>
        <end position="173"/>
    </location>
</feature>
<evidence type="ECO:0000256" key="3">
    <source>
        <dbReference type="ARBA" id="ARBA00022989"/>
    </source>
</evidence>
<keyword evidence="2 5" id="KW-0812">Transmembrane</keyword>
<name>A0A9P0D2Z3_9CUCU</name>
<dbReference type="Proteomes" id="UP001153636">
    <property type="component" value="Chromosome 5"/>
</dbReference>
<keyword evidence="4 5" id="KW-0472">Membrane</keyword>
<feature type="transmembrane region" description="Helical" evidence="5">
    <location>
        <begin position="58"/>
        <end position="78"/>
    </location>
</feature>
<protein>
    <recommendedName>
        <fullName evidence="8">Proton-coupled folate transporter</fullName>
    </recommendedName>
</protein>
<organism evidence="6 7">
    <name type="scientific">Psylliodes chrysocephalus</name>
    <dbReference type="NCBI Taxonomy" id="3402493"/>
    <lineage>
        <taxon>Eukaryota</taxon>
        <taxon>Metazoa</taxon>
        <taxon>Ecdysozoa</taxon>
        <taxon>Arthropoda</taxon>
        <taxon>Hexapoda</taxon>
        <taxon>Insecta</taxon>
        <taxon>Pterygota</taxon>
        <taxon>Neoptera</taxon>
        <taxon>Endopterygota</taxon>
        <taxon>Coleoptera</taxon>
        <taxon>Polyphaga</taxon>
        <taxon>Cucujiformia</taxon>
        <taxon>Chrysomeloidea</taxon>
        <taxon>Chrysomelidae</taxon>
        <taxon>Galerucinae</taxon>
        <taxon>Alticini</taxon>
        <taxon>Psylliodes</taxon>
    </lineage>
</organism>
<reference evidence="6" key="1">
    <citation type="submission" date="2022-01" db="EMBL/GenBank/DDBJ databases">
        <authorList>
            <person name="King R."/>
        </authorList>
    </citation>
    <scope>NUCLEOTIDE SEQUENCE</scope>
</reference>
<gene>
    <name evidence="6" type="ORF">PSYICH_LOCUS11010</name>
</gene>
<evidence type="ECO:0000313" key="6">
    <source>
        <dbReference type="EMBL" id="CAH1110893.1"/>
    </source>
</evidence>
<keyword evidence="3 5" id="KW-1133">Transmembrane helix</keyword>
<comment type="subcellular location">
    <subcellularLocation>
        <location evidence="1">Membrane</location>
        <topology evidence="1">Multi-pass membrane protein</topology>
    </subcellularLocation>
</comment>
<dbReference type="PANTHER" id="PTHR23507:SF39">
    <property type="entry name" value="GH23453P-RELATED"/>
    <property type="match status" value="1"/>
</dbReference>
<accession>A0A9P0D2Z3</accession>
<feature type="transmembrane region" description="Helical" evidence="5">
    <location>
        <begin position="129"/>
        <end position="147"/>
    </location>
</feature>
<evidence type="ECO:0000256" key="1">
    <source>
        <dbReference type="ARBA" id="ARBA00004141"/>
    </source>
</evidence>
<dbReference type="SUPFAM" id="SSF103473">
    <property type="entry name" value="MFS general substrate transporter"/>
    <property type="match status" value="1"/>
</dbReference>
<dbReference type="GO" id="GO:0022857">
    <property type="term" value="F:transmembrane transporter activity"/>
    <property type="evidence" value="ECO:0007669"/>
    <property type="project" value="InterPro"/>
</dbReference>
<proteinExistence type="predicted"/>
<evidence type="ECO:0000256" key="5">
    <source>
        <dbReference type="SAM" id="Phobius"/>
    </source>
</evidence>
<dbReference type="OrthoDB" id="430300at2759"/>
<dbReference type="Pfam" id="PF07690">
    <property type="entry name" value="MFS_1"/>
    <property type="match status" value="1"/>
</dbReference>
<dbReference type="Gene3D" id="1.20.1250.20">
    <property type="entry name" value="MFS general substrate transporter like domains"/>
    <property type="match status" value="1"/>
</dbReference>
<sequence length="320" mass="36353">MVVQNLKIRKISIQDYTNTSTFGTNCKMQLKQVLFRGHENFLMFLLMRTCIDLSTKRYIFKIIGMALGLFIMAVFSYFPNISPWYFLFASIPSMLTGGGCSTVLVITLSYMSDVTTEDTRGVRMAIMEGIIGLGVLFGSTSSSYLFYATNYPSVYAIAGGISTVGILYTIFFVPESLKNINREGEITVKNLLMSFNFKELFRVFTKKRPNYDRAIIFLITTMLTLFMLGLGSGSKTFLFLTSKFSWTLTEYTWYTGVSSIFFMIGGIFGTLIIHKYLKITESIVVLMGFMSEVNGFLIRGLATRSRDIYLCKLKFYPLMK</sequence>
<dbReference type="AlphaFoldDB" id="A0A9P0D2Z3"/>
<dbReference type="GO" id="GO:0016020">
    <property type="term" value="C:membrane"/>
    <property type="evidence" value="ECO:0007669"/>
    <property type="project" value="UniProtKB-SubCell"/>
</dbReference>
<keyword evidence="7" id="KW-1185">Reference proteome</keyword>